<dbReference type="InterPro" id="IPR027417">
    <property type="entry name" value="P-loop_NTPase"/>
</dbReference>
<gene>
    <name evidence="5" type="ORF">HNQ65_000296</name>
</gene>
<dbReference type="InterPro" id="IPR003439">
    <property type="entry name" value="ABC_transporter-like_ATP-bd"/>
</dbReference>
<dbReference type="InterPro" id="IPR003593">
    <property type="entry name" value="AAA+_ATPase"/>
</dbReference>
<evidence type="ECO:0000256" key="1">
    <source>
        <dbReference type="ARBA" id="ARBA00022448"/>
    </source>
</evidence>
<evidence type="ECO:0000313" key="5">
    <source>
        <dbReference type="EMBL" id="MBB5030742.1"/>
    </source>
</evidence>
<sequence>MVTITLQELTKRFSGSVVLSSVDLQVPAGELFFLLGPSGCGKTTLLRHVAGFYRPDEGRIWFDDEDVTRLPAHRRGTGMVFQSYALWPHLNVAQNVAFGLEERKRPRREIEHRVAEALDQVKLQGLGTRKIQQLSGGQQQRVALARALVIRPKCLLLDEPLSNLDAKLRLEMRTEIRHIVKEHGLTAIYVTHDRDEALSMADRMAIMDAGKLVQVGVPQDIYRHPATRMVAEFIGETNFVEGRAMRQSSWAGFYDVETPFGTLRGRTNDGTWQPAAGQPVVLSIRPESLTFGTVVDSSNRIPGHVVDTTYLGATVQYLIQVHGGPLMKVCETNPQEIRLPSEDEVRVMVAMNDVVILRK</sequence>
<dbReference type="FunFam" id="3.40.50.300:FF:000425">
    <property type="entry name" value="Probable ABC transporter, ATP-binding subunit"/>
    <property type="match status" value="1"/>
</dbReference>
<organism evidence="5 6">
    <name type="scientific">Prosthecobacter vanneervenii</name>
    <dbReference type="NCBI Taxonomy" id="48466"/>
    <lineage>
        <taxon>Bacteria</taxon>
        <taxon>Pseudomonadati</taxon>
        <taxon>Verrucomicrobiota</taxon>
        <taxon>Verrucomicrobiia</taxon>
        <taxon>Verrucomicrobiales</taxon>
        <taxon>Verrucomicrobiaceae</taxon>
        <taxon>Prosthecobacter</taxon>
    </lineage>
</organism>
<dbReference type="GO" id="GO:0016887">
    <property type="term" value="F:ATP hydrolysis activity"/>
    <property type="evidence" value="ECO:0007669"/>
    <property type="project" value="InterPro"/>
</dbReference>
<evidence type="ECO:0000313" key="6">
    <source>
        <dbReference type="Proteomes" id="UP000590740"/>
    </source>
</evidence>
<dbReference type="InterPro" id="IPR013611">
    <property type="entry name" value="Transp-assoc_OB_typ2"/>
</dbReference>
<dbReference type="SUPFAM" id="SSF52540">
    <property type="entry name" value="P-loop containing nucleoside triphosphate hydrolases"/>
    <property type="match status" value="1"/>
</dbReference>
<dbReference type="Pfam" id="PF08402">
    <property type="entry name" value="TOBE_2"/>
    <property type="match status" value="1"/>
</dbReference>
<dbReference type="GO" id="GO:0015697">
    <property type="term" value="P:quaternary ammonium group transport"/>
    <property type="evidence" value="ECO:0007669"/>
    <property type="project" value="UniProtKB-ARBA"/>
</dbReference>
<keyword evidence="6" id="KW-1185">Reference proteome</keyword>
<keyword evidence="3" id="KW-0067">ATP-binding</keyword>
<protein>
    <submittedName>
        <fullName evidence="5">ABC-type Fe3+/spermidine/putrescine transport system ATPase subunit</fullName>
    </submittedName>
</protein>
<dbReference type="PROSITE" id="PS00211">
    <property type="entry name" value="ABC_TRANSPORTER_1"/>
    <property type="match status" value="1"/>
</dbReference>
<dbReference type="SUPFAM" id="SSF50331">
    <property type="entry name" value="MOP-like"/>
    <property type="match status" value="1"/>
</dbReference>
<feature type="domain" description="ABC transporter" evidence="4">
    <location>
        <begin position="4"/>
        <end position="234"/>
    </location>
</feature>
<dbReference type="InterPro" id="IPR017871">
    <property type="entry name" value="ABC_transporter-like_CS"/>
</dbReference>
<dbReference type="EMBL" id="JACHIG010000001">
    <property type="protein sequence ID" value="MBB5030742.1"/>
    <property type="molecule type" value="Genomic_DNA"/>
</dbReference>
<dbReference type="GO" id="GO:0043190">
    <property type="term" value="C:ATP-binding cassette (ABC) transporter complex"/>
    <property type="evidence" value="ECO:0007669"/>
    <property type="project" value="InterPro"/>
</dbReference>
<dbReference type="Gene3D" id="2.40.50.100">
    <property type="match status" value="1"/>
</dbReference>
<evidence type="ECO:0000259" key="4">
    <source>
        <dbReference type="PROSITE" id="PS50893"/>
    </source>
</evidence>
<dbReference type="PANTHER" id="PTHR42781">
    <property type="entry name" value="SPERMIDINE/PUTRESCINE IMPORT ATP-BINDING PROTEIN POTA"/>
    <property type="match status" value="1"/>
</dbReference>
<keyword evidence="2" id="KW-0547">Nucleotide-binding</keyword>
<accession>A0A7W7Y6Y8</accession>
<dbReference type="InterPro" id="IPR050093">
    <property type="entry name" value="ABC_SmlMolc_Importer"/>
</dbReference>
<dbReference type="GO" id="GO:0022857">
    <property type="term" value="F:transmembrane transporter activity"/>
    <property type="evidence" value="ECO:0007669"/>
    <property type="project" value="InterPro"/>
</dbReference>
<keyword evidence="1" id="KW-0813">Transport</keyword>
<name>A0A7W7Y6Y8_9BACT</name>
<dbReference type="SMART" id="SM00382">
    <property type="entry name" value="AAA"/>
    <property type="match status" value="1"/>
</dbReference>
<dbReference type="RefSeq" id="WP_184337663.1">
    <property type="nucleotide sequence ID" value="NZ_JACHIG010000001.1"/>
</dbReference>
<dbReference type="GO" id="GO:0005524">
    <property type="term" value="F:ATP binding"/>
    <property type="evidence" value="ECO:0007669"/>
    <property type="project" value="UniProtKB-KW"/>
</dbReference>
<dbReference type="PROSITE" id="PS50893">
    <property type="entry name" value="ABC_TRANSPORTER_2"/>
    <property type="match status" value="1"/>
</dbReference>
<proteinExistence type="predicted"/>
<comment type="caution">
    <text evidence="5">The sequence shown here is derived from an EMBL/GenBank/DDBJ whole genome shotgun (WGS) entry which is preliminary data.</text>
</comment>
<reference evidence="5 6" key="1">
    <citation type="submission" date="2020-08" db="EMBL/GenBank/DDBJ databases">
        <title>Genomic Encyclopedia of Type Strains, Phase IV (KMG-IV): sequencing the most valuable type-strain genomes for metagenomic binning, comparative biology and taxonomic classification.</title>
        <authorList>
            <person name="Goeker M."/>
        </authorList>
    </citation>
    <scope>NUCLEOTIDE SEQUENCE [LARGE SCALE GENOMIC DNA]</scope>
    <source>
        <strain evidence="5 6">DSM 12252</strain>
    </source>
</reference>
<dbReference type="Proteomes" id="UP000590740">
    <property type="component" value="Unassembled WGS sequence"/>
</dbReference>
<dbReference type="PANTHER" id="PTHR42781:SF4">
    <property type="entry name" value="SPERMIDINE_PUTRESCINE IMPORT ATP-BINDING PROTEIN POTA"/>
    <property type="match status" value="1"/>
</dbReference>
<dbReference type="AlphaFoldDB" id="A0A7W7Y6Y8"/>
<dbReference type="InterPro" id="IPR008995">
    <property type="entry name" value="Mo/tungstate-bd_C_term_dom"/>
</dbReference>
<dbReference type="Pfam" id="PF00005">
    <property type="entry name" value="ABC_tran"/>
    <property type="match status" value="1"/>
</dbReference>
<evidence type="ECO:0000256" key="2">
    <source>
        <dbReference type="ARBA" id="ARBA00022741"/>
    </source>
</evidence>
<dbReference type="Gene3D" id="3.40.50.300">
    <property type="entry name" value="P-loop containing nucleotide triphosphate hydrolases"/>
    <property type="match status" value="1"/>
</dbReference>
<evidence type="ECO:0000256" key="3">
    <source>
        <dbReference type="ARBA" id="ARBA00022840"/>
    </source>
</evidence>